<proteinExistence type="inferred from homology"/>
<accession>A0A1I4E6E3</accession>
<dbReference type="PRINTS" id="PR00039">
    <property type="entry name" value="HTHLYSR"/>
</dbReference>
<sequence>MKRGRLPLTALRSFEAAGRHLSFSKAAEELFVSQAAISRQIRELEGFLGRPLFDRLHRRVALTDAGQNLLTQLTISFDDIDRRLSAIAGAPVDNVVKVSAEPSFAACWLVPRLFAFRQLRPDIDIAIDVDPRLVEFRTHEAELALRKRQVVAKNGSGVSRSGCRFTGTLARFAHLRPAPEKAGRSQALHPAARGKPPRMDALVRGCRSGRNCSRARADAGRCRAVETGRHARPRRGAWRSALGRRRVARRKAGEAVRNNGRFRCLLACVRELRTAQRTGTRIC</sequence>
<feature type="domain" description="HTH lysR-type" evidence="5">
    <location>
        <begin position="6"/>
        <end position="63"/>
    </location>
</feature>
<dbReference type="PANTHER" id="PTHR30537">
    <property type="entry name" value="HTH-TYPE TRANSCRIPTIONAL REGULATOR"/>
    <property type="match status" value="1"/>
</dbReference>
<dbReference type="Gene3D" id="1.10.10.10">
    <property type="entry name" value="Winged helix-like DNA-binding domain superfamily/Winged helix DNA-binding domain"/>
    <property type="match status" value="1"/>
</dbReference>
<comment type="similarity">
    <text evidence="1">Belongs to the LysR transcriptional regulatory family.</text>
</comment>
<evidence type="ECO:0000256" key="3">
    <source>
        <dbReference type="ARBA" id="ARBA00023125"/>
    </source>
</evidence>
<keyword evidence="3" id="KW-0238">DNA-binding</keyword>
<dbReference type="SUPFAM" id="SSF46785">
    <property type="entry name" value="Winged helix' DNA-binding domain"/>
    <property type="match status" value="1"/>
</dbReference>
<dbReference type="EMBL" id="FOSL01000023">
    <property type="protein sequence ID" value="SFL01332.1"/>
    <property type="molecule type" value="Genomic_DNA"/>
</dbReference>
<dbReference type="InterPro" id="IPR036388">
    <property type="entry name" value="WH-like_DNA-bd_sf"/>
</dbReference>
<dbReference type="Gene3D" id="3.40.190.10">
    <property type="entry name" value="Periplasmic binding protein-like II"/>
    <property type="match status" value="1"/>
</dbReference>
<evidence type="ECO:0000259" key="5">
    <source>
        <dbReference type="PROSITE" id="PS50931"/>
    </source>
</evidence>
<dbReference type="GO" id="GO:0043565">
    <property type="term" value="F:sequence-specific DNA binding"/>
    <property type="evidence" value="ECO:0007669"/>
    <property type="project" value="TreeGrafter"/>
</dbReference>
<keyword evidence="7" id="KW-1185">Reference proteome</keyword>
<dbReference type="SUPFAM" id="SSF53850">
    <property type="entry name" value="Periplasmic binding protein-like II"/>
    <property type="match status" value="1"/>
</dbReference>
<name>A0A1I4E6E3_9HYPH</name>
<keyword evidence="2" id="KW-0805">Transcription regulation</keyword>
<evidence type="ECO:0000313" key="6">
    <source>
        <dbReference type="EMBL" id="SFL01332.1"/>
    </source>
</evidence>
<dbReference type="PANTHER" id="PTHR30537:SF26">
    <property type="entry name" value="GLYCINE CLEAVAGE SYSTEM TRANSCRIPTIONAL ACTIVATOR"/>
    <property type="match status" value="1"/>
</dbReference>
<evidence type="ECO:0000256" key="1">
    <source>
        <dbReference type="ARBA" id="ARBA00009437"/>
    </source>
</evidence>
<dbReference type="Pfam" id="PF00126">
    <property type="entry name" value="HTH_1"/>
    <property type="match status" value="1"/>
</dbReference>
<dbReference type="Proteomes" id="UP000323300">
    <property type="component" value="Unassembled WGS sequence"/>
</dbReference>
<gene>
    <name evidence="6" type="ORF">SAMN04488498_12338</name>
</gene>
<dbReference type="PROSITE" id="PS50931">
    <property type="entry name" value="HTH_LYSR"/>
    <property type="match status" value="1"/>
</dbReference>
<protein>
    <submittedName>
        <fullName evidence="6">LysR substrate binding domain-containing protein</fullName>
    </submittedName>
</protein>
<dbReference type="InterPro" id="IPR000847">
    <property type="entry name" value="LysR_HTH_N"/>
</dbReference>
<dbReference type="GO" id="GO:0006351">
    <property type="term" value="P:DNA-templated transcription"/>
    <property type="evidence" value="ECO:0007669"/>
    <property type="project" value="TreeGrafter"/>
</dbReference>
<dbReference type="InterPro" id="IPR058163">
    <property type="entry name" value="LysR-type_TF_proteobact-type"/>
</dbReference>
<keyword evidence="4" id="KW-0804">Transcription</keyword>
<dbReference type="GO" id="GO:0003700">
    <property type="term" value="F:DNA-binding transcription factor activity"/>
    <property type="evidence" value="ECO:0007669"/>
    <property type="project" value="InterPro"/>
</dbReference>
<dbReference type="AlphaFoldDB" id="A0A1I4E6E3"/>
<evidence type="ECO:0000256" key="2">
    <source>
        <dbReference type="ARBA" id="ARBA00023015"/>
    </source>
</evidence>
<dbReference type="FunFam" id="1.10.10.10:FF:000038">
    <property type="entry name" value="Glycine cleavage system transcriptional activator"/>
    <property type="match status" value="1"/>
</dbReference>
<reference evidence="6 7" key="1">
    <citation type="submission" date="2016-10" db="EMBL/GenBank/DDBJ databases">
        <authorList>
            <person name="Varghese N."/>
            <person name="Submissions S."/>
        </authorList>
    </citation>
    <scope>NUCLEOTIDE SEQUENCE [LARGE SCALE GENOMIC DNA]</scope>
    <source>
        <strain evidence="6 7">DSM 21822</strain>
    </source>
</reference>
<dbReference type="InterPro" id="IPR036390">
    <property type="entry name" value="WH_DNA-bd_sf"/>
</dbReference>
<evidence type="ECO:0000256" key="4">
    <source>
        <dbReference type="ARBA" id="ARBA00023163"/>
    </source>
</evidence>
<organism evidence="6 7">
    <name type="scientific">Neomesorhizobium albiziae</name>
    <dbReference type="NCBI Taxonomy" id="335020"/>
    <lineage>
        <taxon>Bacteria</taxon>
        <taxon>Pseudomonadati</taxon>
        <taxon>Pseudomonadota</taxon>
        <taxon>Alphaproteobacteria</taxon>
        <taxon>Hyphomicrobiales</taxon>
        <taxon>Phyllobacteriaceae</taxon>
        <taxon>Neomesorhizobium</taxon>
    </lineage>
</organism>
<evidence type="ECO:0000313" key="7">
    <source>
        <dbReference type="Proteomes" id="UP000323300"/>
    </source>
</evidence>